<keyword evidence="1" id="KW-1133">Transmembrane helix</keyword>
<evidence type="ECO:0000259" key="2">
    <source>
        <dbReference type="Pfam" id="PF13400"/>
    </source>
</evidence>
<keyword evidence="1" id="KW-0472">Membrane</keyword>
<dbReference type="RefSeq" id="WP_170195274.1">
    <property type="nucleotide sequence ID" value="NZ_JABBNB010000016.1"/>
</dbReference>
<comment type="caution">
    <text evidence="3">The sequence shown here is derived from an EMBL/GenBank/DDBJ whole genome shotgun (WGS) entry which is preliminary data.</text>
</comment>
<keyword evidence="1" id="KW-0812">Transmembrane</keyword>
<organism evidence="3 4">
    <name type="scientific">Gordonia asplenii</name>
    <dbReference type="NCBI Taxonomy" id="2725283"/>
    <lineage>
        <taxon>Bacteria</taxon>
        <taxon>Bacillati</taxon>
        <taxon>Actinomycetota</taxon>
        <taxon>Actinomycetes</taxon>
        <taxon>Mycobacteriales</taxon>
        <taxon>Gordoniaceae</taxon>
        <taxon>Gordonia</taxon>
    </lineage>
</organism>
<feature type="domain" description="Putative Flp pilus-assembly TadG-like N-terminal" evidence="2">
    <location>
        <begin position="10"/>
        <end position="55"/>
    </location>
</feature>
<feature type="transmembrane region" description="Helical" evidence="1">
    <location>
        <begin position="12"/>
        <end position="35"/>
    </location>
</feature>
<dbReference type="Pfam" id="PF13400">
    <property type="entry name" value="Tad"/>
    <property type="match status" value="1"/>
</dbReference>
<gene>
    <name evidence="3" type="ORF">HH308_16260</name>
</gene>
<dbReference type="Proteomes" id="UP000550729">
    <property type="component" value="Unassembled WGS sequence"/>
</dbReference>
<reference evidence="3 4" key="1">
    <citation type="submission" date="2020-04" db="EMBL/GenBank/DDBJ databases">
        <title>Gordonia sp. nov. TBRC 11910.</title>
        <authorList>
            <person name="Suriyachadkun C."/>
        </authorList>
    </citation>
    <scope>NUCLEOTIDE SEQUENCE [LARGE SCALE GENOMIC DNA]</scope>
    <source>
        <strain evidence="3 4">TBRC 11910</strain>
    </source>
</reference>
<dbReference type="AlphaFoldDB" id="A0A848L572"/>
<protein>
    <submittedName>
        <fullName evidence="3">Flp pilus-assembly TadE/G-like family protein</fullName>
    </submittedName>
</protein>
<evidence type="ECO:0000313" key="3">
    <source>
        <dbReference type="EMBL" id="NMO02768.1"/>
    </source>
</evidence>
<dbReference type="EMBL" id="JABBNB010000016">
    <property type="protein sequence ID" value="NMO02768.1"/>
    <property type="molecule type" value="Genomic_DNA"/>
</dbReference>
<dbReference type="InterPro" id="IPR021202">
    <property type="entry name" value="Rv3654c-like"/>
</dbReference>
<evidence type="ECO:0000313" key="4">
    <source>
        <dbReference type="Proteomes" id="UP000550729"/>
    </source>
</evidence>
<keyword evidence="4" id="KW-1185">Reference proteome</keyword>
<evidence type="ECO:0000256" key="1">
    <source>
        <dbReference type="SAM" id="Phobius"/>
    </source>
</evidence>
<proteinExistence type="predicted"/>
<dbReference type="InterPro" id="IPR028087">
    <property type="entry name" value="Tad_N"/>
</dbReference>
<accession>A0A848L572</accession>
<dbReference type="NCBIfam" id="TIGR03816">
    <property type="entry name" value="tadE_like_DECH"/>
    <property type="match status" value="1"/>
</dbReference>
<name>A0A848L572_9ACTN</name>
<sequence>MRSLFRDERGAATVLAAWVIGVLVVIVVLMLYVGAAIVARHRAQSTADLAALAGAIAHLSGDDACARVDVLAQRQQVRAEVTGCHVVDDDVTVTVAVGIDLGHWGIRAATATARAGPVDG</sequence>